<dbReference type="Proteomes" id="UP000677228">
    <property type="component" value="Unassembled WGS sequence"/>
</dbReference>
<organism evidence="1 3">
    <name type="scientific">Didymodactylos carnosus</name>
    <dbReference type="NCBI Taxonomy" id="1234261"/>
    <lineage>
        <taxon>Eukaryota</taxon>
        <taxon>Metazoa</taxon>
        <taxon>Spiralia</taxon>
        <taxon>Gnathifera</taxon>
        <taxon>Rotifera</taxon>
        <taxon>Eurotatoria</taxon>
        <taxon>Bdelloidea</taxon>
        <taxon>Philodinida</taxon>
        <taxon>Philodinidae</taxon>
        <taxon>Didymodactylos</taxon>
    </lineage>
</organism>
<dbReference type="EMBL" id="CAJOBA010042604">
    <property type="protein sequence ID" value="CAF4136487.1"/>
    <property type="molecule type" value="Genomic_DNA"/>
</dbReference>
<reference evidence="1" key="1">
    <citation type="submission" date="2021-02" db="EMBL/GenBank/DDBJ databases">
        <authorList>
            <person name="Nowell W R."/>
        </authorList>
    </citation>
    <scope>NUCLEOTIDE SEQUENCE</scope>
</reference>
<dbReference type="EMBL" id="CAJNOK010020987">
    <property type="protein sequence ID" value="CAF1325391.1"/>
    <property type="molecule type" value="Genomic_DNA"/>
</dbReference>
<proteinExistence type="predicted"/>
<evidence type="ECO:0000313" key="1">
    <source>
        <dbReference type="EMBL" id="CAF1325391.1"/>
    </source>
</evidence>
<accession>A0A8S2EXM0</accession>
<dbReference type="Proteomes" id="UP000682733">
    <property type="component" value="Unassembled WGS sequence"/>
</dbReference>
<evidence type="ECO:0000313" key="2">
    <source>
        <dbReference type="EMBL" id="CAF4136487.1"/>
    </source>
</evidence>
<dbReference type="AlphaFoldDB" id="A0A8S2EXM0"/>
<sequence>MAPNMRRQAKAVILKFSVEAKTESGRRSARISNLNPEAYHVYCNADSLDLALQDLTRESPPVASALDMTNEIGNLLKEAESLTDERN</sequence>
<evidence type="ECO:0000313" key="3">
    <source>
        <dbReference type="Proteomes" id="UP000677228"/>
    </source>
</evidence>
<protein>
    <submittedName>
        <fullName evidence="1">Uncharacterized protein</fullName>
    </submittedName>
</protein>
<comment type="caution">
    <text evidence="1">The sequence shown here is derived from an EMBL/GenBank/DDBJ whole genome shotgun (WGS) entry which is preliminary data.</text>
</comment>
<name>A0A8S2EXM0_9BILA</name>
<gene>
    <name evidence="1" type="ORF">OVA965_LOCUS29635</name>
    <name evidence="2" type="ORF">TMI583_LOCUS30422</name>
</gene>